<evidence type="ECO:0000256" key="1">
    <source>
        <dbReference type="SAM" id="MobiDB-lite"/>
    </source>
</evidence>
<gene>
    <name evidence="2" type="ORF">PVIIG_06047</name>
</gene>
<evidence type="ECO:0000313" key="3">
    <source>
        <dbReference type="Proteomes" id="UP000053562"/>
    </source>
</evidence>
<evidence type="ECO:0000313" key="2">
    <source>
        <dbReference type="EMBL" id="KMZ76859.1"/>
    </source>
</evidence>
<name>A0A0J9S2A4_PLAVI</name>
<dbReference type="AlphaFoldDB" id="A0A0J9S2A4"/>
<protein>
    <submittedName>
        <fullName evidence="2">Uncharacterized protein</fullName>
    </submittedName>
</protein>
<proteinExistence type="predicted"/>
<dbReference type="EMBL" id="KQ234593">
    <property type="protein sequence ID" value="KMZ76859.1"/>
    <property type="molecule type" value="Genomic_DNA"/>
</dbReference>
<sequence length="436" mass="50388">MIETETNDTYFNYNDYATIQGRFLWKLDYDKSYDTQFLDNALKELKAESGHEITFSKIFIKLQKHLNQDGILGYEYTHNGCKYINYVLNNDMRKSILNIRNETAFDLFKKFENKFQLHKKFKKPICHLRYISDDIYRKMNSLYSLYDKFTSLKDNYTSKPKCKDFPAFVFEFNNFVWHNKDNESHIYKEKLKNFINVIKQHEWTTKKLCKNELSQIASLNPDSSVKKDVSVEHDLASSLQSTSLSSSHPQSVLGDQRLLHTNGLTPSEEQPLQEKEEPAKSLPHAGSLGSTGLQDNSVTHHAKEELQTREALNYTDPIPPRREQNALEGKFTQEEEYTWSVLPSKGQKYPELSVRPGVLGSQSIENETLQNKGYLRTVTDAVSGFMEGVDPVPVVGVSEEDDTDNESLLDSMEHIQDFSQVFKDLKKGIFQIIKLI</sequence>
<dbReference type="OrthoDB" id="10422079at2759"/>
<reference evidence="2 3" key="1">
    <citation type="submission" date="2011-08" db="EMBL/GenBank/DDBJ databases">
        <title>The Genome Sequence of Plasmodium vivax India VII.</title>
        <authorList>
            <consortium name="The Broad Institute Genome Sequencing Platform"/>
            <consortium name="The Broad Institute Genome Sequencing Center for Infectious Disease"/>
            <person name="Neafsey D."/>
            <person name="Carlton J."/>
            <person name="Barnwell J."/>
            <person name="Collins W."/>
            <person name="Escalante A."/>
            <person name="Mullikin J."/>
            <person name="Saul A."/>
            <person name="Guigo R."/>
            <person name="Camara F."/>
            <person name="Young S.K."/>
            <person name="Zeng Q."/>
            <person name="Gargeya S."/>
            <person name="Fitzgerald M."/>
            <person name="Haas B."/>
            <person name="Abouelleil A."/>
            <person name="Alvarado L."/>
            <person name="Arachchi H.M."/>
            <person name="Berlin A."/>
            <person name="Brown A."/>
            <person name="Chapman S.B."/>
            <person name="Chen Z."/>
            <person name="Dunbar C."/>
            <person name="Freedman E."/>
            <person name="Gearin G."/>
            <person name="Gellesch M."/>
            <person name="Goldberg J."/>
            <person name="Griggs A."/>
            <person name="Gujja S."/>
            <person name="Heiman D."/>
            <person name="Howarth C."/>
            <person name="Larson L."/>
            <person name="Lui A."/>
            <person name="MacDonald P.J.P."/>
            <person name="Montmayeur A."/>
            <person name="Murphy C."/>
            <person name="Neiman D."/>
            <person name="Pearson M."/>
            <person name="Priest M."/>
            <person name="Roberts A."/>
            <person name="Saif S."/>
            <person name="Shea T."/>
            <person name="Shenoy N."/>
            <person name="Sisk P."/>
            <person name="Stolte C."/>
            <person name="Sykes S."/>
            <person name="Wortman J."/>
            <person name="Nusbaum C."/>
            <person name="Birren B."/>
        </authorList>
    </citation>
    <scope>NUCLEOTIDE SEQUENCE [LARGE SCALE GENOMIC DNA]</scope>
    <source>
        <strain evidence="2 3">India VII</strain>
    </source>
</reference>
<feature type="region of interest" description="Disordered" evidence="1">
    <location>
        <begin position="262"/>
        <end position="295"/>
    </location>
</feature>
<dbReference type="Proteomes" id="UP000053562">
    <property type="component" value="Unassembled WGS sequence"/>
</dbReference>
<organism evidence="2 3">
    <name type="scientific">Plasmodium vivax India VII</name>
    <dbReference type="NCBI Taxonomy" id="1077284"/>
    <lineage>
        <taxon>Eukaryota</taxon>
        <taxon>Sar</taxon>
        <taxon>Alveolata</taxon>
        <taxon>Apicomplexa</taxon>
        <taxon>Aconoidasida</taxon>
        <taxon>Haemosporida</taxon>
        <taxon>Plasmodiidae</taxon>
        <taxon>Plasmodium</taxon>
        <taxon>Plasmodium (Plasmodium)</taxon>
    </lineage>
</organism>
<accession>A0A0J9S2A4</accession>